<dbReference type="Gene3D" id="3.30.300.30">
    <property type="match status" value="1"/>
</dbReference>
<sequence length="514" mass="55294">MSDSAGKHSYNDVNRGANRLANYLIHTGLEAGQVVACLLERSFDSVIAFWAIQKAGGVCVNLDPNNSERVAEAVKLTRPTLVVTTSTAGHQAEHIDRIFLDKEAQNIAEQSDRRPDIQILLQQPSVLAFTSGSSGKPKAVAIPHVGLHDLFLRWSASLRDSLSKGTRLLHAGSLWWVSSVMEMVLAAAAGAVLVIAPQPSGGAMDGADLCHFLARHQISAMIANPTRLQGMLDAAKGMMGTVAGKQTLAGTSLQLIISLGEILPTQLMGRLQQAYPSLRLLNAYGSTESGGSHFLECSQPDGPAPRSGFSLVGKTIPGHTDVYILDSQMQQLAPGEVGDIYVSNSYCSAEYFGDSAASAQKWLPNPFSSKPDRAKMCKTGDRGALRNDGCLDLAGRADRQVKLAGNGFVDLNLIEETMQQAASVTHAFAVSTNSLSLALFVVQKQQDMSQLQRHAAEHLPSWMTNLLTFTLMAQDQIPCLHNGKVDRKELMRRSLGANADAILQVWKADEQDIG</sequence>
<organism evidence="4 5">
    <name type="scientific">Apatococcus lobatus</name>
    <dbReference type="NCBI Taxonomy" id="904363"/>
    <lineage>
        <taxon>Eukaryota</taxon>
        <taxon>Viridiplantae</taxon>
        <taxon>Chlorophyta</taxon>
        <taxon>core chlorophytes</taxon>
        <taxon>Trebouxiophyceae</taxon>
        <taxon>Chlorellales</taxon>
        <taxon>Chlorellaceae</taxon>
        <taxon>Apatococcus</taxon>
    </lineage>
</organism>
<dbReference type="PROSITE" id="PS00455">
    <property type="entry name" value="AMP_BINDING"/>
    <property type="match status" value="1"/>
</dbReference>
<evidence type="ECO:0000313" key="4">
    <source>
        <dbReference type="EMBL" id="KAK9833627.1"/>
    </source>
</evidence>
<dbReference type="PANTHER" id="PTHR44845">
    <property type="entry name" value="CARRIER DOMAIN-CONTAINING PROTEIN"/>
    <property type="match status" value="1"/>
</dbReference>
<protein>
    <recommendedName>
        <fullName evidence="3">AMP-dependent synthetase/ligase domain-containing protein</fullName>
    </recommendedName>
</protein>
<evidence type="ECO:0000313" key="5">
    <source>
        <dbReference type="Proteomes" id="UP001438707"/>
    </source>
</evidence>
<accession>A0AAW1RK43</accession>
<dbReference type="InterPro" id="IPR020845">
    <property type="entry name" value="AMP-binding_CS"/>
</dbReference>
<feature type="domain" description="AMP-dependent synthetase/ligase" evidence="3">
    <location>
        <begin position="5"/>
        <end position="351"/>
    </location>
</feature>
<dbReference type="Proteomes" id="UP001438707">
    <property type="component" value="Unassembled WGS sequence"/>
</dbReference>
<dbReference type="SUPFAM" id="SSF56801">
    <property type="entry name" value="Acetyl-CoA synthetase-like"/>
    <property type="match status" value="1"/>
</dbReference>
<name>A0AAW1RK43_9CHLO</name>
<dbReference type="InterPro" id="IPR045851">
    <property type="entry name" value="AMP-bd_C_sf"/>
</dbReference>
<keyword evidence="5" id="KW-1185">Reference proteome</keyword>
<reference evidence="4 5" key="1">
    <citation type="journal article" date="2024" name="Nat. Commun.">
        <title>Phylogenomics reveals the evolutionary origins of lichenization in chlorophyte algae.</title>
        <authorList>
            <person name="Puginier C."/>
            <person name="Libourel C."/>
            <person name="Otte J."/>
            <person name="Skaloud P."/>
            <person name="Haon M."/>
            <person name="Grisel S."/>
            <person name="Petersen M."/>
            <person name="Berrin J.G."/>
            <person name="Delaux P.M."/>
            <person name="Dal Grande F."/>
            <person name="Keller J."/>
        </authorList>
    </citation>
    <scope>NUCLEOTIDE SEQUENCE [LARGE SCALE GENOMIC DNA]</scope>
    <source>
        <strain evidence="4 5">SAG 2145</strain>
    </source>
</reference>
<keyword evidence="2" id="KW-0597">Phosphoprotein</keyword>
<evidence type="ECO:0000256" key="2">
    <source>
        <dbReference type="ARBA" id="ARBA00022553"/>
    </source>
</evidence>
<dbReference type="PANTHER" id="PTHR44845:SF6">
    <property type="entry name" value="BETA-ALANINE-ACTIVATING ENZYME"/>
    <property type="match status" value="1"/>
</dbReference>
<comment type="caution">
    <text evidence="4">The sequence shown here is derived from an EMBL/GenBank/DDBJ whole genome shotgun (WGS) entry which is preliminary data.</text>
</comment>
<evidence type="ECO:0000256" key="1">
    <source>
        <dbReference type="ARBA" id="ARBA00022450"/>
    </source>
</evidence>
<dbReference type="EMBL" id="JALJOS010000010">
    <property type="protein sequence ID" value="KAK9833627.1"/>
    <property type="molecule type" value="Genomic_DNA"/>
</dbReference>
<proteinExistence type="predicted"/>
<dbReference type="AlphaFoldDB" id="A0AAW1RK43"/>
<dbReference type="InterPro" id="IPR042099">
    <property type="entry name" value="ANL_N_sf"/>
</dbReference>
<dbReference type="Pfam" id="PF00501">
    <property type="entry name" value="AMP-binding"/>
    <property type="match status" value="1"/>
</dbReference>
<gene>
    <name evidence="4" type="ORF">WJX74_001040</name>
</gene>
<dbReference type="Gene3D" id="3.40.50.12780">
    <property type="entry name" value="N-terminal domain of ligase-like"/>
    <property type="match status" value="1"/>
</dbReference>
<evidence type="ECO:0000259" key="3">
    <source>
        <dbReference type="Pfam" id="PF00501"/>
    </source>
</evidence>
<dbReference type="InterPro" id="IPR000873">
    <property type="entry name" value="AMP-dep_synth/lig_dom"/>
</dbReference>
<keyword evidence="1" id="KW-0596">Phosphopantetheine</keyword>